<dbReference type="GO" id="GO:0004896">
    <property type="term" value="F:cytokine receptor activity"/>
    <property type="evidence" value="ECO:0007669"/>
    <property type="project" value="TreeGrafter"/>
</dbReference>
<dbReference type="Pfam" id="PF09294">
    <property type="entry name" value="Interfer-bind"/>
    <property type="match status" value="1"/>
</dbReference>
<dbReference type="PANTHER" id="PTHR20859">
    <property type="entry name" value="INTERFERON/INTERLEUKIN RECEPTOR"/>
    <property type="match status" value="1"/>
</dbReference>
<keyword evidence="2" id="KW-0812">Transmembrane</keyword>
<accession>A0A6J2WDR4</accession>
<proteinExistence type="predicted"/>
<keyword evidence="3" id="KW-0732">Signal</keyword>
<evidence type="ECO:0000256" key="3">
    <source>
        <dbReference type="SAM" id="SignalP"/>
    </source>
</evidence>
<dbReference type="PROSITE" id="PS50853">
    <property type="entry name" value="FN3"/>
    <property type="match status" value="2"/>
</dbReference>
<dbReference type="InterPro" id="IPR036116">
    <property type="entry name" value="FN3_sf"/>
</dbReference>
<dbReference type="GO" id="GO:0005886">
    <property type="term" value="C:plasma membrane"/>
    <property type="evidence" value="ECO:0007669"/>
    <property type="project" value="TreeGrafter"/>
</dbReference>
<feature type="compositionally biased region" description="Basic and acidic residues" evidence="1">
    <location>
        <begin position="320"/>
        <end position="344"/>
    </location>
</feature>
<dbReference type="InParanoid" id="A0A6J2WDR4"/>
<dbReference type="InterPro" id="IPR003961">
    <property type="entry name" value="FN3_dom"/>
</dbReference>
<feature type="domain" description="Fibronectin type-III" evidence="4">
    <location>
        <begin position="25"/>
        <end position="115"/>
    </location>
</feature>
<keyword evidence="6" id="KW-0675">Receptor</keyword>
<dbReference type="Proteomes" id="UP000504632">
    <property type="component" value="Chromosome 10"/>
</dbReference>
<dbReference type="RefSeq" id="XP_030642468.1">
    <property type="nucleotide sequence ID" value="XM_030786608.1"/>
</dbReference>
<feature type="region of interest" description="Disordered" evidence="1">
    <location>
        <begin position="304"/>
        <end position="362"/>
    </location>
</feature>
<dbReference type="InterPro" id="IPR050650">
    <property type="entry name" value="Type-II_Cytokine-TF_Rcpt"/>
</dbReference>
<feature type="transmembrane region" description="Helical" evidence="2">
    <location>
        <begin position="224"/>
        <end position="252"/>
    </location>
</feature>
<evidence type="ECO:0000313" key="6">
    <source>
        <dbReference type="RefSeq" id="XP_030642468.1"/>
    </source>
</evidence>
<evidence type="ECO:0000259" key="4">
    <source>
        <dbReference type="PROSITE" id="PS50853"/>
    </source>
</evidence>
<organism evidence="5 6">
    <name type="scientific">Chanos chanos</name>
    <name type="common">Milkfish</name>
    <name type="synonym">Mugil chanos</name>
    <dbReference type="NCBI Taxonomy" id="29144"/>
    <lineage>
        <taxon>Eukaryota</taxon>
        <taxon>Metazoa</taxon>
        <taxon>Chordata</taxon>
        <taxon>Craniata</taxon>
        <taxon>Vertebrata</taxon>
        <taxon>Euteleostomi</taxon>
        <taxon>Actinopterygii</taxon>
        <taxon>Neopterygii</taxon>
        <taxon>Teleostei</taxon>
        <taxon>Ostariophysi</taxon>
        <taxon>Gonorynchiformes</taxon>
        <taxon>Chanidae</taxon>
        <taxon>Chanos</taxon>
    </lineage>
</organism>
<keyword evidence="2" id="KW-0472">Membrane</keyword>
<evidence type="ECO:0000256" key="2">
    <source>
        <dbReference type="SAM" id="Phobius"/>
    </source>
</evidence>
<keyword evidence="2" id="KW-1133">Transmembrane helix</keyword>
<feature type="chain" id="PRO_5026755326" evidence="3">
    <location>
        <begin position="22"/>
        <end position="362"/>
    </location>
</feature>
<dbReference type="PANTHER" id="PTHR20859:SF46">
    <property type="entry name" value="INTERFERON GAMMA RECEPTOR 2"/>
    <property type="match status" value="1"/>
</dbReference>
<evidence type="ECO:0000313" key="5">
    <source>
        <dbReference type="Proteomes" id="UP000504632"/>
    </source>
</evidence>
<protein>
    <submittedName>
        <fullName evidence="6">Interleukin-10 receptor subunit beta</fullName>
    </submittedName>
</protein>
<dbReference type="GeneID" id="115822694"/>
<sequence length="362" mass="40246">MNSALLTILLVLCATDCGVTGVIPPPDNVKITSFNMGLVLEWDPPQNFTNDKLTYTAEYLGWKDYEVGCINYSSLSCDFTDFLSVFGLYSFRVRSELSGETSDWVVMNNVAVYEITTIGPPVVTLQSSEGEIDVRITEPVLRNGKLQDVYGGVYYNISYWKEGEETETKLLTSEQTWVVLPNIESLARYCVKVQIFSTLTPDLISLPSNETCITNTSSGKVQPWLIVVILFVSFLLSGLVVLLLFGIGWCSYKGIRFLYPKAKLPEHFKQCILEPSISALFLENMKSKPVELYHEVSIVTENSDKLPQCPPQAGGSHGTQADRAEKSCGVREDGTTRSEEKAGSDRTTTPPVNEETEQLLQL</sequence>
<reference evidence="6" key="1">
    <citation type="submission" date="2025-08" db="UniProtKB">
        <authorList>
            <consortium name="RefSeq"/>
        </authorList>
    </citation>
    <scope>IDENTIFICATION</scope>
</reference>
<dbReference type="CDD" id="cd00063">
    <property type="entry name" value="FN3"/>
    <property type="match status" value="1"/>
</dbReference>
<name>A0A6J2WDR4_CHACN</name>
<gene>
    <name evidence="6" type="primary">LOC115822694</name>
</gene>
<dbReference type="SUPFAM" id="SSF49265">
    <property type="entry name" value="Fibronectin type III"/>
    <property type="match status" value="2"/>
</dbReference>
<feature type="domain" description="Fibronectin type-III" evidence="4">
    <location>
        <begin position="117"/>
        <end position="219"/>
    </location>
</feature>
<dbReference type="InterPro" id="IPR013783">
    <property type="entry name" value="Ig-like_fold"/>
</dbReference>
<feature type="signal peptide" evidence="3">
    <location>
        <begin position="1"/>
        <end position="21"/>
    </location>
</feature>
<evidence type="ECO:0000256" key="1">
    <source>
        <dbReference type="SAM" id="MobiDB-lite"/>
    </source>
</evidence>
<keyword evidence="5" id="KW-1185">Reference proteome</keyword>
<dbReference type="OrthoDB" id="8724082at2759"/>
<dbReference type="Pfam" id="PF01108">
    <property type="entry name" value="Tissue_fac"/>
    <property type="match status" value="1"/>
</dbReference>
<dbReference type="Gene3D" id="2.60.40.10">
    <property type="entry name" value="Immunoglobulins"/>
    <property type="match status" value="2"/>
</dbReference>
<dbReference type="InterPro" id="IPR015373">
    <property type="entry name" value="Interferon/interleukin_rcp_dom"/>
</dbReference>
<dbReference type="AlphaFoldDB" id="A0A6J2WDR4"/>